<protein>
    <recommendedName>
        <fullName evidence="1">BetI-type transcriptional repressor C-terminal domain-containing protein</fullName>
    </recommendedName>
</protein>
<name>A0ABT6S2C1_9ACTN</name>
<evidence type="ECO:0000259" key="1">
    <source>
        <dbReference type="Pfam" id="PF13977"/>
    </source>
</evidence>
<accession>A0ABT6S2C1</accession>
<dbReference type="EMBL" id="JASCIQ010000001">
    <property type="protein sequence ID" value="MDI3402246.1"/>
    <property type="molecule type" value="Genomic_DNA"/>
</dbReference>
<keyword evidence="3" id="KW-1185">Reference proteome</keyword>
<dbReference type="RefSeq" id="WP_282540217.1">
    <property type="nucleotide sequence ID" value="NZ_JASCIQ010000001.1"/>
</dbReference>
<dbReference type="InterPro" id="IPR036271">
    <property type="entry name" value="Tet_transcr_reg_TetR-rel_C_sf"/>
</dbReference>
<sequence length="196" mass="21583">MLRDRWDPHANFVVDLINFAVWKENYRPEFRAQRAETLRRLVHGRSGAEFVRAVHDISYRHAADGVELPSVRLGLALMPAADGDEEVAQIVAGIYRDYLGSWKELYADVLKQRGLRLRPGLTLDDLADALSATNDGTTLRAMGDPDSGVVDHARGRSLMGTLALAVIHAFLEPDDDASGLTLEQAVAQRFGGGGRY</sequence>
<proteinExistence type="predicted"/>
<reference evidence="2 3" key="1">
    <citation type="submission" date="2023-05" db="EMBL/GenBank/DDBJ databases">
        <title>Draft genome sequence of Streptomyces sp. B-S-A6 isolated from a cave soil in Thailand.</title>
        <authorList>
            <person name="Chamroensaksri N."/>
            <person name="Muangham S."/>
        </authorList>
    </citation>
    <scope>NUCLEOTIDE SEQUENCE [LARGE SCALE GENOMIC DNA]</scope>
    <source>
        <strain evidence="2 3">B-S-A6</strain>
    </source>
</reference>
<organism evidence="2 3">
    <name type="scientific">Streptomyces cavernicola</name>
    <dbReference type="NCBI Taxonomy" id="3043613"/>
    <lineage>
        <taxon>Bacteria</taxon>
        <taxon>Bacillati</taxon>
        <taxon>Actinomycetota</taxon>
        <taxon>Actinomycetes</taxon>
        <taxon>Kitasatosporales</taxon>
        <taxon>Streptomycetaceae</taxon>
        <taxon>Streptomyces</taxon>
    </lineage>
</organism>
<feature type="domain" description="BetI-type transcriptional repressor C-terminal" evidence="1">
    <location>
        <begin position="70"/>
        <end position="160"/>
    </location>
</feature>
<evidence type="ECO:0000313" key="2">
    <source>
        <dbReference type="EMBL" id="MDI3402246.1"/>
    </source>
</evidence>
<dbReference type="Proteomes" id="UP001223978">
    <property type="component" value="Unassembled WGS sequence"/>
</dbReference>
<dbReference type="Gene3D" id="1.10.357.10">
    <property type="entry name" value="Tetracycline Repressor, domain 2"/>
    <property type="match status" value="1"/>
</dbReference>
<comment type="caution">
    <text evidence="2">The sequence shown here is derived from an EMBL/GenBank/DDBJ whole genome shotgun (WGS) entry which is preliminary data.</text>
</comment>
<evidence type="ECO:0000313" key="3">
    <source>
        <dbReference type="Proteomes" id="UP001223978"/>
    </source>
</evidence>
<dbReference type="SUPFAM" id="SSF48498">
    <property type="entry name" value="Tetracyclin repressor-like, C-terminal domain"/>
    <property type="match status" value="1"/>
</dbReference>
<dbReference type="Pfam" id="PF13977">
    <property type="entry name" value="TetR_C_6"/>
    <property type="match status" value="1"/>
</dbReference>
<gene>
    <name evidence="2" type="ORF">QIS96_00130</name>
</gene>
<dbReference type="InterPro" id="IPR039538">
    <property type="entry name" value="BetI_C"/>
</dbReference>